<evidence type="ECO:0008006" key="3">
    <source>
        <dbReference type="Google" id="ProtNLM"/>
    </source>
</evidence>
<organism evidence="1 2">
    <name type="scientific">Helicobacter apodemus</name>
    <dbReference type="NCBI Taxonomy" id="135569"/>
    <lineage>
        <taxon>Bacteria</taxon>
        <taxon>Pseudomonadati</taxon>
        <taxon>Campylobacterota</taxon>
        <taxon>Epsilonproteobacteria</taxon>
        <taxon>Campylobacterales</taxon>
        <taxon>Helicobacteraceae</taxon>
        <taxon>Helicobacter</taxon>
    </lineage>
</organism>
<sequence>MNITLSKEAQNLLHLAQENTKQPIEAIITKALANYLEDLEDYKSAQEAEKRLLSGTSFIGIEDLAKKAKLNTSEI</sequence>
<gene>
    <name evidence="1" type="ORF">CDV25_04380</name>
</gene>
<accession>A0A2U8FF93</accession>
<dbReference type="RefSeq" id="WP_108910937.1">
    <property type="nucleotide sequence ID" value="NZ_CP021886.1"/>
</dbReference>
<dbReference type="OrthoDB" id="5328654at2"/>
<proteinExistence type="predicted"/>
<dbReference type="EMBL" id="CP021886">
    <property type="protein sequence ID" value="AWI34095.1"/>
    <property type="molecule type" value="Genomic_DNA"/>
</dbReference>
<dbReference type="KEGG" id="had:CDV25_04380"/>
<protein>
    <recommendedName>
        <fullName evidence="3">CopG family transcriptional regulator</fullName>
    </recommendedName>
</protein>
<evidence type="ECO:0000313" key="1">
    <source>
        <dbReference type="EMBL" id="AWI34095.1"/>
    </source>
</evidence>
<reference evidence="1 2" key="1">
    <citation type="submission" date="2017-06" db="EMBL/GenBank/DDBJ databases">
        <title>Complete genome of Helicobacter apodemus.</title>
        <authorList>
            <person name="Cho S."/>
        </authorList>
    </citation>
    <scope>NUCLEOTIDE SEQUENCE [LARGE SCALE GENOMIC DNA]</scope>
    <source>
        <strain evidence="2">SNUVETPUB-15-01</strain>
    </source>
</reference>
<name>A0A2U8FF93_9HELI</name>
<dbReference type="Proteomes" id="UP000244890">
    <property type="component" value="Chromosome"/>
</dbReference>
<evidence type="ECO:0000313" key="2">
    <source>
        <dbReference type="Proteomes" id="UP000244890"/>
    </source>
</evidence>
<dbReference type="AlphaFoldDB" id="A0A2U8FF93"/>